<dbReference type="KEGG" id="vg:4818307"/>
<organism evidence="1 2">
    <name type="scientific">Burkholderia phage BcepF1</name>
    <dbReference type="NCBI Taxonomy" id="2886897"/>
    <lineage>
        <taxon>Viruses</taxon>
        <taxon>Duplodnaviria</taxon>
        <taxon>Heunggongvirae</taxon>
        <taxon>Uroviricota</taxon>
        <taxon>Caudoviricetes</taxon>
        <taxon>Lindbergviridae</taxon>
        <taxon>Bcepfunavirus</taxon>
        <taxon>Bcepfunavirus bcepF1</taxon>
    </lineage>
</organism>
<proteinExistence type="predicted"/>
<name>A1YZX8_9CAUD</name>
<dbReference type="EMBL" id="EF153632">
    <property type="protein sequence ID" value="ABL96805.1"/>
    <property type="molecule type" value="Genomic_DNA"/>
</dbReference>
<sequence length="87" mass="9493">MDAKKFNAAVVHTIGEGHSGVQDDTCIINVENEPSRLAKIILLAPQNVRIVTDVGASSLSGWDDVKEVIYWEPNSPGENAVLELKFM</sequence>
<keyword evidence="2" id="KW-1185">Reference proteome</keyword>
<gene>
    <name evidence="1" type="ORF">BcepF1.074</name>
</gene>
<evidence type="ECO:0000313" key="2">
    <source>
        <dbReference type="Proteomes" id="UP000001793"/>
    </source>
</evidence>
<reference evidence="1 2" key="1">
    <citation type="submission" date="2006-12" db="EMBL/GenBank/DDBJ databases">
        <title>Genomic analysis of Burkholderia ambifaria phage BcepF1, a member of the Bcep781- like phage supergroup.</title>
        <authorList>
            <person name="Summer E.J."/>
            <person name="Robinson S."/>
            <person name="Haines C."/>
            <person name="Adams B."/>
            <person name="Daggett M."/>
            <person name="Landua J."/>
            <person name="Swanson S."/>
            <person name="Vorndam W."/>
            <person name="Morrison W."/>
            <person name="Nail K."/>
            <person name="Gonzalez C."/>
            <person name="Young R."/>
        </authorList>
    </citation>
    <scope>NUCLEOTIDE SEQUENCE [LARGE SCALE GENOMIC DNA]</scope>
</reference>
<dbReference type="RefSeq" id="YP_001039758.1">
    <property type="nucleotide sequence ID" value="NC_009015.1"/>
</dbReference>
<dbReference type="Proteomes" id="UP000001793">
    <property type="component" value="Segment"/>
</dbReference>
<protein>
    <submittedName>
        <fullName evidence="1">Uncharacterized protein</fullName>
    </submittedName>
</protein>
<dbReference type="GeneID" id="4818307"/>
<evidence type="ECO:0000313" key="1">
    <source>
        <dbReference type="EMBL" id="ABL96805.1"/>
    </source>
</evidence>
<accession>A1YZX8</accession>